<comment type="subcellular location">
    <subcellularLocation>
        <location evidence="9">Cell membrane</location>
        <topology evidence="9">Single-pass membrane protein</topology>
    </subcellularLocation>
    <subcellularLocation>
        <location evidence="1">Membrane</location>
        <topology evidence="1">Single-pass membrane protein</topology>
    </subcellularLocation>
</comment>
<keyword evidence="7 9" id="KW-0811">Translocation</keyword>
<keyword evidence="12" id="KW-1185">Reference proteome</keyword>
<feature type="region of interest" description="Disordered" evidence="10">
    <location>
        <begin position="89"/>
        <end position="164"/>
    </location>
</feature>
<dbReference type="RefSeq" id="WP_317566216.1">
    <property type="nucleotide sequence ID" value="NZ_JAWLJX010000010.1"/>
</dbReference>
<keyword evidence="3 9" id="KW-1003">Cell membrane</keyword>
<protein>
    <recommendedName>
        <fullName evidence="9">Sec-independent protein translocase protein TatB</fullName>
    </recommendedName>
</protein>
<evidence type="ECO:0000256" key="5">
    <source>
        <dbReference type="ARBA" id="ARBA00022927"/>
    </source>
</evidence>
<evidence type="ECO:0000256" key="6">
    <source>
        <dbReference type="ARBA" id="ARBA00022989"/>
    </source>
</evidence>
<dbReference type="EMBL" id="JAWLJX010000010">
    <property type="protein sequence ID" value="MDV6264120.1"/>
    <property type="molecule type" value="Genomic_DNA"/>
</dbReference>
<comment type="function">
    <text evidence="9">Part of the twin-arginine translocation (Tat) system that transports large folded proteins containing a characteristic twin-arginine motif in their signal peptide across membranes. Together with TatC, TatB is part of a receptor directly interacting with Tat signal peptides. TatB may form an oligomeric binding site that transiently accommodates folded Tat precursor proteins before their translocation.</text>
</comment>
<dbReference type="InterPro" id="IPR003369">
    <property type="entry name" value="TatA/B/E"/>
</dbReference>
<comment type="subunit">
    <text evidence="9">The Tat system comprises two distinct complexes: a TatABC complex, containing multiple copies of TatA, TatB and TatC subunits, and a separate TatA complex, containing only TatA subunits. Substrates initially bind to the TatABC complex, which probably triggers association of the separate TatA complex to form the active translocon.</text>
</comment>
<evidence type="ECO:0000256" key="4">
    <source>
        <dbReference type="ARBA" id="ARBA00022692"/>
    </source>
</evidence>
<evidence type="ECO:0000256" key="7">
    <source>
        <dbReference type="ARBA" id="ARBA00023010"/>
    </source>
</evidence>
<keyword evidence="5 9" id="KW-0653">Protein transport</keyword>
<feature type="compositionally biased region" description="Basic and acidic residues" evidence="10">
    <location>
        <begin position="96"/>
        <end position="110"/>
    </location>
</feature>
<dbReference type="Proteomes" id="UP001185755">
    <property type="component" value="Unassembled WGS sequence"/>
</dbReference>
<gene>
    <name evidence="9 11" type="primary">tatB</name>
    <name evidence="11" type="ORF">R3P96_22525</name>
</gene>
<dbReference type="NCBIfam" id="TIGR01410">
    <property type="entry name" value="tatB"/>
    <property type="match status" value="1"/>
</dbReference>
<evidence type="ECO:0000256" key="1">
    <source>
        <dbReference type="ARBA" id="ARBA00004167"/>
    </source>
</evidence>
<dbReference type="PRINTS" id="PR01506">
    <property type="entry name" value="TATBPROTEIN"/>
</dbReference>
<evidence type="ECO:0000256" key="2">
    <source>
        <dbReference type="ARBA" id="ARBA00022448"/>
    </source>
</evidence>
<evidence type="ECO:0000256" key="9">
    <source>
        <dbReference type="HAMAP-Rule" id="MF_00237"/>
    </source>
</evidence>
<dbReference type="Gene3D" id="1.20.5.3310">
    <property type="match status" value="1"/>
</dbReference>
<evidence type="ECO:0000256" key="8">
    <source>
        <dbReference type="ARBA" id="ARBA00023136"/>
    </source>
</evidence>
<dbReference type="Pfam" id="PF02416">
    <property type="entry name" value="TatA_B_E"/>
    <property type="match status" value="1"/>
</dbReference>
<organism evidence="11 12">
    <name type="scientific">Rhodococcoides yunnanense</name>
    <dbReference type="NCBI Taxonomy" id="278209"/>
    <lineage>
        <taxon>Bacteria</taxon>
        <taxon>Bacillati</taxon>
        <taxon>Actinomycetota</taxon>
        <taxon>Actinomycetes</taxon>
        <taxon>Mycobacteriales</taxon>
        <taxon>Nocardiaceae</taxon>
        <taxon>Rhodococcoides</taxon>
    </lineage>
</organism>
<keyword evidence="8 9" id="KW-0472">Membrane</keyword>
<evidence type="ECO:0000256" key="10">
    <source>
        <dbReference type="SAM" id="MobiDB-lite"/>
    </source>
</evidence>
<feature type="compositionally biased region" description="Low complexity" evidence="10">
    <location>
        <begin position="121"/>
        <end position="143"/>
    </location>
</feature>
<evidence type="ECO:0000256" key="3">
    <source>
        <dbReference type="ARBA" id="ARBA00022475"/>
    </source>
</evidence>
<accession>A0ABU4BIW5</accession>
<comment type="similarity">
    <text evidence="9">Belongs to the TatB family.</text>
</comment>
<evidence type="ECO:0000313" key="11">
    <source>
        <dbReference type="EMBL" id="MDV6264120.1"/>
    </source>
</evidence>
<dbReference type="HAMAP" id="MF_00237">
    <property type="entry name" value="TatB"/>
    <property type="match status" value="1"/>
</dbReference>
<keyword evidence="6 9" id="KW-1133">Transmembrane helix</keyword>
<keyword evidence="2 9" id="KW-0813">Transport</keyword>
<proteinExistence type="inferred from homology"/>
<name>A0ABU4BIW5_9NOCA</name>
<sequence>MFGNIGWGELVILLVAALVILGPDRLPGAISWVSKSIRQVKDYANGASQQLKDELGTDFEDLRKPLADLNQLRGMTPRAVITKHLLDGDDSIFKNPLDDTFKGKPFDTKPKNLGGPTPQNGVSSGSTSAGSTSAGSTAGASVSMSKNEPKLAAGDTPPIDADAT</sequence>
<dbReference type="InterPro" id="IPR018448">
    <property type="entry name" value="TatB"/>
</dbReference>
<evidence type="ECO:0000313" key="12">
    <source>
        <dbReference type="Proteomes" id="UP001185755"/>
    </source>
</evidence>
<comment type="caution">
    <text evidence="11">The sequence shown here is derived from an EMBL/GenBank/DDBJ whole genome shotgun (WGS) entry which is preliminary data.</text>
</comment>
<keyword evidence="4 9" id="KW-0812">Transmembrane</keyword>
<reference evidence="11 12" key="1">
    <citation type="submission" date="2023-10" db="EMBL/GenBank/DDBJ databases">
        <title>Development of a sustainable strategy for remediation of hydrocarbon-contaminated territories based on the waste exchange concept.</title>
        <authorList>
            <person name="Krivoruchko A."/>
        </authorList>
    </citation>
    <scope>NUCLEOTIDE SEQUENCE [LARGE SCALE GENOMIC DNA]</scope>
    <source>
        <strain evidence="11 12">IEGM 1323</strain>
    </source>
</reference>